<keyword evidence="2" id="KW-1185">Reference proteome</keyword>
<evidence type="ECO:0000313" key="2">
    <source>
        <dbReference type="Proteomes" id="UP000011135"/>
    </source>
</evidence>
<gene>
    <name evidence="1" type="ORF">C900_01661</name>
</gene>
<comment type="caution">
    <text evidence="1">The sequence shown here is derived from an EMBL/GenBank/DDBJ whole genome shotgun (WGS) entry which is preliminary data.</text>
</comment>
<accession>L8JXM3</accession>
<sequence length="43" mass="5088">MNSKSKKILFAILLTLLLLIFLFDRRESFFEGLKDGVELKEDR</sequence>
<dbReference type="STRING" id="1237149.C900_01661"/>
<dbReference type="AlphaFoldDB" id="L8JXM3"/>
<reference evidence="1 2" key="1">
    <citation type="submission" date="2012-12" db="EMBL/GenBank/DDBJ databases">
        <title>Genome assembly of Fulvivirga imtechensis AK7.</title>
        <authorList>
            <person name="Nupur N."/>
            <person name="Khatri I."/>
            <person name="Kumar R."/>
            <person name="Subramanian S."/>
            <person name="Pinnaka A."/>
        </authorList>
    </citation>
    <scope>NUCLEOTIDE SEQUENCE [LARGE SCALE GENOMIC DNA]</scope>
    <source>
        <strain evidence="1 2">AK7</strain>
    </source>
</reference>
<evidence type="ECO:0000313" key="1">
    <source>
        <dbReference type="EMBL" id="ELR72379.1"/>
    </source>
</evidence>
<dbReference type="EMBL" id="AMZN01000024">
    <property type="protein sequence ID" value="ELR72379.1"/>
    <property type="molecule type" value="Genomic_DNA"/>
</dbReference>
<organism evidence="1 2">
    <name type="scientific">Fulvivirga imtechensis AK7</name>
    <dbReference type="NCBI Taxonomy" id="1237149"/>
    <lineage>
        <taxon>Bacteria</taxon>
        <taxon>Pseudomonadati</taxon>
        <taxon>Bacteroidota</taxon>
        <taxon>Cytophagia</taxon>
        <taxon>Cytophagales</taxon>
        <taxon>Fulvivirgaceae</taxon>
        <taxon>Fulvivirga</taxon>
    </lineage>
</organism>
<dbReference type="Proteomes" id="UP000011135">
    <property type="component" value="Unassembled WGS sequence"/>
</dbReference>
<proteinExistence type="predicted"/>
<name>L8JXM3_9BACT</name>
<protein>
    <submittedName>
        <fullName evidence="1">Uncharacterized protein</fullName>
    </submittedName>
</protein>